<proteinExistence type="predicted"/>
<comment type="caution">
    <text evidence="1">The sequence shown here is derived from an EMBL/GenBank/DDBJ whole genome shotgun (WGS) entry which is preliminary data.</text>
</comment>
<protein>
    <submittedName>
        <fullName evidence="1">Uncharacterized protein</fullName>
    </submittedName>
</protein>
<evidence type="ECO:0000313" key="2">
    <source>
        <dbReference type="Proteomes" id="UP000787672"/>
    </source>
</evidence>
<organism evidence="1 2">
    <name type="scientific">Dysosmobacter acutus</name>
    <dbReference type="NCBI Taxonomy" id="2841504"/>
    <lineage>
        <taxon>Bacteria</taxon>
        <taxon>Bacillati</taxon>
        <taxon>Bacillota</taxon>
        <taxon>Clostridia</taxon>
        <taxon>Eubacteriales</taxon>
        <taxon>Oscillospiraceae</taxon>
        <taxon>Dysosmobacter</taxon>
    </lineage>
</organism>
<accession>A0ABS6FBP9</accession>
<dbReference type="Proteomes" id="UP000787672">
    <property type="component" value="Unassembled WGS sequence"/>
</dbReference>
<dbReference type="RefSeq" id="WP_216633052.1">
    <property type="nucleotide sequence ID" value="NZ_JAHLQN010000001.1"/>
</dbReference>
<reference evidence="1 2" key="1">
    <citation type="submission" date="2021-06" db="EMBL/GenBank/DDBJ databases">
        <authorList>
            <person name="Sun Q."/>
            <person name="Li D."/>
        </authorList>
    </citation>
    <scope>NUCLEOTIDE SEQUENCE [LARGE SCALE GENOMIC DNA]</scope>
    <source>
        <strain evidence="1 2">MSJ-2</strain>
    </source>
</reference>
<dbReference type="EMBL" id="JAHLQN010000001">
    <property type="protein sequence ID" value="MBU5627708.1"/>
    <property type="molecule type" value="Genomic_DNA"/>
</dbReference>
<gene>
    <name evidence="1" type="ORF">KQI82_12390</name>
</gene>
<keyword evidence="2" id="KW-1185">Reference proteome</keyword>
<name>A0ABS6FBP9_9FIRM</name>
<sequence>MSINSTIKAAVVPIVPICVPHLYAGTEKEYCTFNYTMYPTDFGDNAPGVIGYSVQLHYCLPLNDSPLAKLKLLSDALFSAGFDYPQIVDVTDKKGQHYVLESGWHEVMV</sequence>
<evidence type="ECO:0000313" key="1">
    <source>
        <dbReference type="EMBL" id="MBU5627708.1"/>
    </source>
</evidence>